<protein>
    <submittedName>
        <fullName evidence="2">Mitochondrial Mrx15/TMEM223-like protein</fullName>
    </submittedName>
</protein>
<evidence type="ECO:0000313" key="2">
    <source>
        <dbReference type="EMBL" id="KAF0852342.1"/>
    </source>
</evidence>
<feature type="transmembrane region" description="Helical" evidence="1">
    <location>
        <begin position="58"/>
        <end position="78"/>
    </location>
</feature>
<keyword evidence="1" id="KW-0472">Membrane</keyword>
<organism evidence="2 3">
    <name type="scientific">Andalucia godoyi</name>
    <name type="common">Flagellate</name>
    <dbReference type="NCBI Taxonomy" id="505711"/>
    <lineage>
        <taxon>Eukaryota</taxon>
        <taxon>Discoba</taxon>
        <taxon>Jakobida</taxon>
        <taxon>Andalucina</taxon>
        <taxon>Andaluciidae</taxon>
        <taxon>Andalucia</taxon>
    </lineage>
</organism>
<keyword evidence="1" id="KW-1133">Transmembrane helix</keyword>
<feature type="transmembrane region" description="Helical" evidence="1">
    <location>
        <begin position="15"/>
        <end position="37"/>
    </location>
</feature>
<sequence>MNRSGRVLFLSNHPMIMGFISGSAVLQGAGLSYLGYAAMKDAQEKDSRGVKAPLWQRAGLGVGFAMLGVFGFTAAVYYTSHSVRRLVLSPDQTALVVETYGFLGGLFKKSLTVSRQEIVPGRSPAIFKDPTAPPSGLLTFRVPNASKAYFLVDIASGTAPDRVALYKAIFSPFAKI</sequence>
<dbReference type="Pfam" id="PF06979">
    <property type="entry name" value="TMEM70"/>
    <property type="match status" value="1"/>
</dbReference>
<name>A0A8K0AII9_ANDGO</name>
<dbReference type="InterPro" id="IPR045325">
    <property type="entry name" value="TMEM70/TMEM186/TMEM223"/>
</dbReference>
<evidence type="ECO:0000256" key="1">
    <source>
        <dbReference type="SAM" id="Phobius"/>
    </source>
</evidence>
<keyword evidence="1" id="KW-0812">Transmembrane</keyword>
<evidence type="ECO:0000313" key="3">
    <source>
        <dbReference type="Proteomes" id="UP000799049"/>
    </source>
</evidence>
<dbReference type="EMBL" id="VRVR01000043">
    <property type="protein sequence ID" value="KAF0852342.1"/>
    <property type="molecule type" value="Genomic_DNA"/>
</dbReference>
<gene>
    <name evidence="2" type="ORF">ANDGO_08298</name>
</gene>
<comment type="caution">
    <text evidence="2">The sequence shown here is derived from an EMBL/GenBank/DDBJ whole genome shotgun (WGS) entry which is preliminary data.</text>
</comment>
<keyword evidence="3" id="KW-1185">Reference proteome</keyword>
<proteinExistence type="predicted"/>
<dbReference type="AlphaFoldDB" id="A0A8K0AII9"/>
<reference evidence="2" key="1">
    <citation type="submission" date="2019-09" db="EMBL/GenBank/DDBJ databases">
        <title>The Mitochondrial Proteome of the Jakobid, Andalucia godoyi, a Protist With the Most Gene-Rich and Bacteria-Like Mitochondrial Genome.</title>
        <authorList>
            <person name="Gray M.W."/>
            <person name="Burger G."/>
            <person name="Derelle R."/>
            <person name="Klimes V."/>
            <person name="Leger M."/>
            <person name="Sarrasin M."/>
            <person name="Vlcek C."/>
            <person name="Roger A.J."/>
            <person name="Elias M."/>
            <person name="Lang B.F."/>
        </authorList>
    </citation>
    <scope>NUCLEOTIDE SEQUENCE</scope>
    <source>
        <strain evidence="2">And28</strain>
    </source>
</reference>
<dbReference type="Proteomes" id="UP000799049">
    <property type="component" value="Unassembled WGS sequence"/>
</dbReference>
<accession>A0A8K0AII9</accession>